<accession>A0A645I3Y6</accession>
<name>A0A645I3Y6_9ZZZZ</name>
<protein>
    <submittedName>
        <fullName evidence="1">Uncharacterized protein</fullName>
    </submittedName>
</protein>
<evidence type="ECO:0000313" key="1">
    <source>
        <dbReference type="EMBL" id="MPN42193.1"/>
    </source>
</evidence>
<gene>
    <name evidence="1" type="ORF">SDC9_189749</name>
</gene>
<proteinExistence type="predicted"/>
<dbReference type="EMBL" id="VSSQ01099774">
    <property type="protein sequence ID" value="MPN42193.1"/>
    <property type="molecule type" value="Genomic_DNA"/>
</dbReference>
<dbReference type="AlphaFoldDB" id="A0A645I3Y6"/>
<sequence>MPETYIRQMICDWKAMSMKFGDTAQAFYMKNHDKIILEHSSRVLLEFNLGLIDSVCLVSNINWKEYCKRVNKTMEEDLMELGYIN</sequence>
<reference evidence="1" key="1">
    <citation type="submission" date="2019-08" db="EMBL/GenBank/DDBJ databases">
        <authorList>
            <person name="Kucharzyk K."/>
            <person name="Murdoch R.W."/>
            <person name="Higgins S."/>
            <person name="Loffler F."/>
        </authorList>
    </citation>
    <scope>NUCLEOTIDE SEQUENCE</scope>
</reference>
<comment type="caution">
    <text evidence="1">The sequence shown here is derived from an EMBL/GenBank/DDBJ whole genome shotgun (WGS) entry which is preliminary data.</text>
</comment>
<organism evidence="1">
    <name type="scientific">bioreactor metagenome</name>
    <dbReference type="NCBI Taxonomy" id="1076179"/>
    <lineage>
        <taxon>unclassified sequences</taxon>
        <taxon>metagenomes</taxon>
        <taxon>ecological metagenomes</taxon>
    </lineage>
</organism>